<dbReference type="InterPro" id="IPR003660">
    <property type="entry name" value="HAMP_dom"/>
</dbReference>
<dbReference type="InterPro" id="IPR036890">
    <property type="entry name" value="HATPase_C_sf"/>
</dbReference>
<dbReference type="Gene3D" id="3.30.565.10">
    <property type="entry name" value="Histidine kinase-like ATPase, C-terminal domain"/>
    <property type="match status" value="1"/>
</dbReference>
<keyword evidence="4" id="KW-0812">Transmembrane</keyword>
<dbReference type="SUPFAM" id="SSF55874">
    <property type="entry name" value="ATPase domain of HSP90 chaperone/DNA topoisomerase II/histidine kinase"/>
    <property type="match status" value="1"/>
</dbReference>
<keyword evidence="3" id="KW-0808">Transferase</keyword>
<sequence>MEKFLRRFESFMDDFEIRKKLFILYIVCVILPLIVTDGFIIYFVVHSEQTERQHDMENIANAVQYNFTNSINNASGVARNIYMNKYINDFLGKEYENPLDYVTSYQEYFKSVLFDSGFGSDNIIVKMYSDNQTIVRGGKFGGLDEIIDSEWYQQLQLSETDKTIMFLYDKSKVPMVEAKRKIIFAQKMNFYNGDSFEKVLTVEIDYSSLVRNLVKMNYNMPVFVCNDKQILLSNEDYNSVGKNYQEFKFENRVGYRQDMSLYGMDFQIYILKPEMTMVSQMMNNMPLLIISLIVANIILPLVLVRGFNRSFTVRISELSDVFQKIDDERLVQIYDVRGQDEIGELMRNYNKMVNRINSLIETVYVGRMKEQEMMVARQNAELLALHSQINPHFLFNALESIRMHSIIKMEYETADMVERLAIMQRQYLEWGNDLVAIYQEMDFVKAYLELQKYRFGEKLSYSLEMEDSCRAYKIPKLTLVTFVENACVHGIESKSKPGWIFVRVFEKDETLCLEIEDTGHGMEEAQMKDLRMKMDYASIEMLQNKGRVGTVNACLRLKMHTNNQVRFHVEGEKGMGMVVQMYIPLKYV</sequence>
<feature type="domain" description="HAMP" evidence="5">
    <location>
        <begin position="309"/>
        <end position="361"/>
    </location>
</feature>
<evidence type="ECO:0000256" key="4">
    <source>
        <dbReference type="SAM" id="Phobius"/>
    </source>
</evidence>
<evidence type="ECO:0000256" key="2">
    <source>
        <dbReference type="ARBA" id="ARBA00022553"/>
    </source>
</evidence>
<evidence type="ECO:0000313" key="6">
    <source>
        <dbReference type="EMBL" id="TCL61062.1"/>
    </source>
</evidence>
<dbReference type="CDD" id="cd06225">
    <property type="entry name" value="HAMP"/>
    <property type="match status" value="1"/>
</dbReference>
<protein>
    <submittedName>
        <fullName evidence="6">Two-component system sensor histidine kinase YesM</fullName>
    </submittedName>
</protein>
<dbReference type="RefSeq" id="WP_031391288.1">
    <property type="nucleotide sequence ID" value="NZ_JPNB01000002.1"/>
</dbReference>
<evidence type="ECO:0000256" key="3">
    <source>
        <dbReference type="ARBA" id="ARBA00022679"/>
    </source>
</evidence>
<dbReference type="SUPFAM" id="SSF158472">
    <property type="entry name" value="HAMP domain-like"/>
    <property type="match status" value="1"/>
</dbReference>
<name>A0A4R1R6X6_9FIRM</name>
<dbReference type="Gene3D" id="6.10.340.10">
    <property type="match status" value="1"/>
</dbReference>
<dbReference type="OrthoDB" id="9809348at2"/>
<keyword evidence="6" id="KW-0418">Kinase</keyword>
<keyword evidence="4" id="KW-0472">Membrane</keyword>
<gene>
    <name evidence="6" type="ORF">EDD76_101159</name>
</gene>
<evidence type="ECO:0000256" key="1">
    <source>
        <dbReference type="ARBA" id="ARBA00004370"/>
    </source>
</evidence>
<dbReference type="SMART" id="SM00304">
    <property type="entry name" value="HAMP"/>
    <property type="match status" value="1"/>
</dbReference>
<dbReference type="GO" id="GO:0016020">
    <property type="term" value="C:membrane"/>
    <property type="evidence" value="ECO:0007669"/>
    <property type="project" value="UniProtKB-SubCell"/>
</dbReference>
<comment type="caution">
    <text evidence="6">The sequence shown here is derived from an EMBL/GenBank/DDBJ whole genome shotgun (WGS) entry which is preliminary data.</text>
</comment>
<dbReference type="STRING" id="1469948.GCA_000732725_02610"/>
<accession>A0A4R1R6X6</accession>
<feature type="transmembrane region" description="Helical" evidence="4">
    <location>
        <begin position="285"/>
        <end position="304"/>
    </location>
</feature>
<evidence type="ECO:0000313" key="7">
    <source>
        <dbReference type="Proteomes" id="UP000295718"/>
    </source>
</evidence>
<dbReference type="Pfam" id="PF00672">
    <property type="entry name" value="HAMP"/>
    <property type="match status" value="1"/>
</dbReference>
<reference evidence="6 7" key="1">
    <citation type="submission" date="2019-03" db="EMBL/GenBank/DDBJ databases">
        <title>Genomic Encyclopedia of Type Strains, Phase IV (KMG-IV): sequencing the most valuable type-strain genomes for metagenomic binning, comparative biology and taxonomic classification.</title>
        <authorList>
            <person name="Goeker M."/>
        </authorList>
    </citation>
    <scope>NUCLEOTIDE SEQUENCE [LARGE SCALE GENOMIC DNA]</scope>
    <source>
        <strain evidence="6 7">DSM 100556</strain>
    </source>
</reference>
<proteinExistence type="predicted"/>
<dbReference type="AlphaFoldDB" id="A0A4R1R6X6"/>
<dbReference type="PANTHER" id="PTHR34220">
    <property type="entry name" value="SENSOR HISTIDINE KINASE YPDA"/>
    <property type="match status" value="1"/>
</dbReference>
<keyword evidence="4" id="KW-1133">Transmembrane helix</keyword>
<keyword evidence="7" id="KW-1185">Reference proteome</keyword>
<evidence type="ECO:0000259" key="5">
    <source>
        <dbReference type="PROSITE" id="PS50885"/>
    </source>
</evidence>
<dbReference type="EMBL" id="SLUO01000001">
    <property type="protein sequence ID" value="TCL61062.1"/>
    <property type="molecule type" value="Genomic_DNA"/>
</dbReference>
<dbReference type="InterPro" id="IPR010559">
    <property type="entry name" value="Sig_transdc_His_kin_internal"/>
</dbReference>
<organism evidence="6 7">
    <name type="scientific">Kineothrix alysoides</name>
    <dbReference type="NCBI Taxonomy" id="1469948"/>
    <lineage>
        <taxon>Bacteria</taxon>
        <taxon>Bacillati</taxon>
        <taxon>Bacillota</taxon>
        <taxon>Clostridia</taxon>
        <taxon>Lachnospirales</taxon>
        <taxon>Lachnospiraceae</taxon>
        <taxon>Kineothrix</taxon>
    </lineage>
</organism>
<dbReference type="Proteomes" id="UP000295718">
    <property type="component" value="Unassembled WGS sequence"/>
</dbReference>
<dbReference type="GO" id="GO:0000155">
    <property type="term" value="F:phosphorelay sensor kinase activity"/>
    <property type="evidence" value="ECO:0007669"/>
    <property type="project" value="InterPro"/>
</dbReference>
<dbReference type="InterPro" id="IPR050640">
    <property type="entry name" value="Bact_2-comp_sensor_kinase"/>
</dbReference>
<dbReference type="PROSITE" id="PS50885">
    <property type="entry name" value="HAMP"/>
    <property type="match status" value="1"/>
</dbReference>
<feature type="transmembrane region" description="Helical" evidence="4">
    <location>
        <begin position="21"/>
        <end position="45"/>
    </location>
</feature>
<dbReference type="Pfam" id="PF06580">
    <property type="entry name" value="His_kinase"/>
    <property type="match status" value="1"/>
</dbReference>
<dbReference type="PANTHER" id="PTHR34220:SF7">
    <property type="entry name" value="SENSOR HISTIDINE KINASE YPDA"/>
    <property type="match status" value="1"/>
</dbReference>
<comment type="subcellular location">
    <subcellularLocation>
        <location evidence="1">Membrane</location>
    </subcellularLocation>
</comment>
<keyword evidence="2" id="KW-0597">Phosphoprotein</keyword>